<name>A0ABQ8S3W5_PERAM</name>
<evidence type="ECO:0000256" key="2">
    <source>
        <dbReference type="SAM" id="SignalP"/>
    </source>
</evidence>
<evidence type="ECO:0000313" key="3">
    <source>
        <dbReference type="EMBL" id="KAJ4428613.1"/>
    </source>
</evidence>
<gene>
    <name evidence="3" type="ORF">ANN_24657</name>
</gene>
<dbReference type="EMBL" id="JAJSOF020000037">
    <property type="protein sequence ID" value="KAJ4428613.1"/>
    <property type="molecule type" value="Genomic_DNA"/>
</dbReference>
<proteinExistence type="predicted"/>
<dbReference type="Proteomes" id="UP001148838">
    <property type="component" value="Unassembled WGS sequence"/>
</dbReference>
<comment type="caution">
    <text evidence="3">The sequence shown here is derived from an EMBL/GenBank/DDBJ whole genome shotgun (WGS) entry which is preliminary data.</text>
</comment>
<feature type="compositionally biased region" description="Basic and acidic residues" evidence="1">
    <location>
        <begin position="153"/>
        <end position="171"/>
    </location>
</feature>
<organism evidence="3 4">
    <name type="scientific">Periplaneta americana</name>
    <name type="common">American cockroach</name>
    <name type="synonym">Blatta americana</name>
    <dbReference type="NCBI Taxonomy" id="6978"/>
    <lineage>
        <taxon>Eukaryota</taxon>
        <taxon>Metazoa</taxon>
        <taxon>Ecdysozoa</taxon>
        <taxon>Arthropoda</taxon>
        <taxon>Hexapoda</taxon>
        <taxon>Insecta</taxon>
        <taxon>Pterygota</taxon>
        <taxon>Neoptera</taxon>
        <taxon>Polyneoptera</taxon>
        <taxon>Dictyoptera</taxon>
        <taxon>Blattodea</taxon>
        <taxon>Blattoidea</taxon>
        <taxon>Blattidae</taxon>
        <taxon>Blattinae</taxon>
        <taxon>Periplaneta</taxon>
    </lineage>
</organism>
<accession>A0ABQ8S3W5</accession>
<feature type="chain" id="PRO_5045713801" evidence="2">
    <location>
        <begin position="24"/>
        <end position="240"/>
    </location>
</feature>
<feature type="signal peptide" evidence="2">
    <location>
        <begin position="1"/>
        <end position="23"/>
    </location>
</feature>
<reference evidence="3 4" key="1">
    <citation type="journal article" date="2022" name="Allergy">
        <title>Genome assembly and annotation of Periplaneta americana reveal a comprehensive cockroach allergen profile.</title>
        <authorList>
            <person name="Wang L."/>
            <person name="Xiong Q."/>
            <person name="Saelim N."/>
            <person name="Wang L."/>
            <person name="Nong W."/>
            <person name="Wan A.T."/>
            <person name="Shi M."/>
            <person name="Liu X."/>
            <person name="Cao Q."/>
            <person name="Hui J.H.L."/>
            <person name="Sookrung N."/>
            <person name="Leung T.F."/>
            <person name="Tungtrongchitr A."/>
            <person name="Tsui S.K.W."/>
        </authorList>
    </citation>
    <scope>NUCLEOTIDE SEQUENCE [LARGE SCALE GENOMIC DNA]</scope>
    <source>
        <strain evidence="3">PWHHKU_190912</strain>
    </source>
</reference>
<keyword evidence="2" id="KW-0732">Signal</keyword>
<feature type="region of interest" description="Disordered" evidence="1">
    <location>
        <begin position="116"/>
        <end position="177"/>
    </location>
</feature>
<evidence type="ECO:0000256" key="1">
    <source>
        <dbReference type="SAM" id="MobiDB-lite"/>
    </source>
</evidence>
<sequence>MKTHKFLLCALSLTCLRDKISHTKPVHVQNGPLPPQYSPNNNVQQSDIPSGLLLMEYHYTHVQSELSVPPVFVVLWLTLCPLKLHIVNEKVLNVMRPVERKDVFFAAEKRFEQWAKEPTSRRAVQPVREVVPSDLSEDQEGTDSRRNVAVQGLRERGRQQGAHRSTERGEEATENLETAEQRIKFLEDENKLLRREKENGEEREEKKKHGAASVIIGDSIIRHVGIYNRSWRQSVTLGLE</sequence>
<evidence type="ECO:0000313" key="4">
    <source>
        <dbReference type="Proteomes" id="UP001148838"/>
    </source>
</evidence>
<keyword evidence="4" id="KW-1185">Reference proteome</keyword>
<protein>
    <submittedName>
        <fullName evidence="3">Uncharacterized protein</fullName>
    </submittedName>
</protein>